<protein>
    <recommendedName>
        <fullName evidence="1">Pyridoxamine 5'-phosphate oxidase Alr4036 family FMN-binding domain-containing protein</fullName>
    </recommendedName>
</protein>
<evidence type="ECO:0000313" key="3">
    <source>
        <dbReference type="Proteomes" id="UP000091956"/>
    </source>
</evidence>
<keyword evidence="3" id="KW-1185">Reference proteome</keyword>
<dbReference type="RefSeq" id="XP_018134252.2">
    <property type="nucleotide sequence ID" value="XM_018270929.2"/>
</dbReference>
<evidence type="ECO:0000313" key="2">
    <source>
        <dbReference type="EMBL" id="OBU00520.2"/>
    </source>
</evidence>
<dbReference type="GeneID" id="28834793"/>
<accession>A0A1B8GXH6</accession>
<proteinExistence type="predicted"/>
<dbReference type="EMBL" id="KV460209">
    <property type="protein sequence ID" value="OBU00520.2"/>
    <property type="molecule type" value="Genomic_DNA"/>
</dbReference>
<sequence>MSAPAPWGPILHTHLTHLTPPTFTLSTLHHTPSLTPPYSPRARTCVFRGMFGSGPRGAAKGPQTASSDLLTFTTDVRSAKVPDLLGPGQEDRRASGGGGRVELVFWVKEVNMQWRIRGDGWVLGPDVGGRGEGAEAVKEALKGRLGEVGEEWGWEGEWERQFEGMGRELKKGLAGPPPGEVKKGVEGGEFDEEKAKGNFRLVVVRPAEVECVDLTDPESSKRWIYTFVEGEWKREELNPGLGRTMRLGSL</sequence>
<feature type="domain" description="Pyridoxamine 5'-phosphate oxidase Alr4036 family FMN-binding" evidence="1">
    <location>
        <begin position="5"/>
        <end position="123"/>
    </location>
</feature>
<dbReference type="Proteomes" id="UP000091956">
    <property type="component" value="Unassembled WGS sequence"/>
</dbReference>
<dbReference type="SUPFAM" id="SSF50475">
    <property type="entry name" value="FMN-binding split barrel"/>
    <property type="match status" value="1"/>
</dbReference>
<organism evidence="2 3">
    <name type="scientific">Pseudogymnoascus verrucosus</name>
    <dbReference type="NCBI Taxonomy" id="342668"/>
    <lineage>
        <taxon>Eukaryota</taxon>
        <taxon>Fungi</taxon>
        <taxon>Dikarya</taxon>
        <taxon>Ascomycota</taxon>
        <taxon>Pezizomycotina</taxon>
        <taxon>Leotiomycetes</taxon>
        <taxon>Thelebolales</taxon>
        <taxon>Thelebolaceae</taxon>
        <taxon>Pseudogymnoascus</taxon>
    </lineage>
</organism>
<evidence type="ECO:0000259" key="1">
    <source>
        <dbReference type="Pfam" id="PF12766"/>
    </source>
</evidence>
<dbReference type="InterPro" id="IPR024624">
    <property type="entry name" value="Pyridox_Oxase_Alr4036_FMN-bd"/>
</dbReference>
<dbReference type="GO" id="GO:0010181">
    <property type="term" value="F:FMN binding"/>
    <property type="evidence" value="ECO:0007669"/>
    <property type="project" value="InterPro"/>
</dbReference>
<gene>
    <name evidence="2" type="ORF">VE01_01407</name>
</gene>
<dbReference type="PANTHER" id="PTHR28243:SF1">
    <property type="entry name" value="PYRIDOXAMINE 5'-PHOSPHATE OXIDASE ALR4036 FAMILY FMN-BINDING DOMAIN-CONTAINING PROTEIN"/>
    <property type="match status" value="1"/>
</dbReference>
<dbReference type="PANTHER" id="PTHR28243">
    <property type="entry name" value="AGL049CP"/>
    <property type="match status" value="1"/>
</dbReference>
<reference evidence="3" key="2">
    <citation type="journal article" date="2018" name="Nat. Commun.">
        <title>Extreme sensitivity to ultraviolet light in the fungal pathogen causing white-nose syndrome of bats.</title>
        <authorList>
            <person name="Palmer J.M."/>
            <person name="Drees K.P."/>
            <person name="Foster J.T."/>
            <person name="Lindner D.L."/>
        </authorList>
    </citation>
    <scope>NUCLEOTIDE SEQUENCE [LARGE SCALE GENOMIC DNA]</scope>
    <source>
        <strain evidence="3">UAMH 10579</strain>
    </source>
</reference>
<name>A0A1B8GXH6_9PEZI</name>
<dbReference type="STRING" id="342668.A0A1B8GXH6"/>
<reference evidence="2 3" key="1">
    <citation type="submission" date="2016-03" db="EMBL/GenBank/DDBJ databases">
        <title>Comparative genomics of Pseudogymnoascus destructans, the fungus causing white-nose syndrome of bats.</title>
        <authorList>
            <person name="Palmer J.M."/>
            <person name="Drees K.P."/>
            <person name="Foster J.T."/>
            <person name="Lindner D.L."/>
        </authorList>
    </citation>
    <scope>NUCLEOTIDE SEQUENCE [LARGE SCALE GENOMIC DNA]</scope>
    <source>
        <strain evidence="2 3">UAMH 10579</strain>
    </source>
</reference>
<dbReference type="InterPro" id="IPR012349">
    <property type="entry name" value="Split_barrel_FMN-bd"/>
</dbReference>
<dbReference type="Gene3D" id="2.30.110.10">
    <property type="entry name" value="Electron Transport, Fmn-binding Protein, Chain A"/>
    <property type="match status" value="1"/>
</dbReference>
<dbReference type="Pfam" id="PF12766">
    <property type="entry name" value="Pyridox_oxase_2"/>
    <property type="match status" value="1"/>
</dbReference>
<dbReference type="AlphaFoldDB" id="A0A1B8GXH6"/>